<dbReference type="OrthoDB" id="7417618at2759"/>
<name>A0A8J9UXD3_9NEOP</name>
<organism evidence="2 3">
    <name type="scientific">Brenthis ino</name>
    <name type="common">lesser marbled fritillary</name>
    <dbReference type="NCBI Taxonomy" id="405034"/>
    <lineage>
        <taxon>Eukaryota</taxon>
        <taxon>Metazoa</taxon>
        <taxon>Ecdysozoa</taxon>
        <taxon>Arthropoda</taxon>
        <taxon>Hexapoda</taxon>
        <taxon>Insecta</taxon>
        <taxon>Pterygota</taxon>
        <taxon>Neoptera</taxon>
        <taxon>Endopterygota</taxon>
        <taxon>Lepidoptera</taxon>
        <taxon>Glossata</taxon>
        <taxon>Ditrysia</taxon>
        <taxon>Papilionoidea</taxon>
        <taxon>Nymphalidae</taxon>
        <taxon>Heliconiinae</taxon>
        <taxon>Argynnini</taxon>
        <taxon>Brenthis</taxon>
    </lineage>
</organism>
<evidence type="ECO:0000313" key="3">
    <source>
        <dbReference type="Proteomes" id="UP000838878"/>
    </source>
</evidence>
<proteinExistence type="predicted"/>
<feature type="non-terminal residue" evidence="2">
    <location>
        <position position="139"/>
    </location>
</feature>
<feature type="compositionally biased region" description="Low complexity" evidence="1">
    <location>
        <begin position="81"/>
        <end position="92"/>
    </location>
</feature>
<gene>
    <name evidence="2" type="ORF">BINO364_LOCUS7541</name>
</gene>
<dbReference type="Proteomes" id="UP000838878">
    <property type="component" value="Chromosome 2"/>
</dbReference>
<dbReference type="EMBL" id="OV170222">
    <property type="protein sequence ID" value="CAH0721442.1"/>
    <property type="molecule type" value="Genomic_DNA"/>
</dbReference>
<dbReference type="AlphaFoldDB" id="A0A8J9UXD3"/>
<accession>A0A8J9UXD3</accession>
<evidence type="ECO:0000256" key="1">
    <source>
        <dbReference type="SAM" id="MobiDB-lite"/>
    </source>
</evidence>
<evidence type="ECO:0000313" key="2">
    <source>
        <dbReference type="EMBL" id="CAH0721442.1"/>
    </source>
</evidence>
<reference evidence="2" key="1">
    <citation type="submission" date="2021-12" db="EMBL/GenBank/DDBJ databases">
        <authorList>
            <person name="Martin H S."/>
        </authorList>
    </citation>
    <scope>NUCLEOTIDE SEQUENCE</scope>
</reference>
<feature type="region of interest" description="Disordered" evidence="1">
    <location>
        <begin position="64"/>
        <end position="139"/>
    </location>
</feature>
<keyword evidence="3" id="KW-1185">Reference proteome</keyword>
<sequence>MGLKIQIQKTKKILNGTSYYIKEDFPKDVLIKRKELQTELKKERAQGKKAFIKYDKLVILEKNTQAGQQQLPNKKRHLSESPESSNNYNNNEKQNKKQHTKINKKNNMNNFVIKKPTLLHPVQSPSYEQNPNHMKTPTE</sequence>
<protein>
    <submittedName>
        <fullName evidence="2">Uncharacterized protein</fullName>
    </submittedName>
</protein>
<feature type="compositionally biased region" description="Polar residues" evidence="1">
    <location>
        <begin position="123"/>
        <end position="139"/>
    </location>
</feature>